<protein>
    <submittedName>
        <fullName evidence="2">DUF6484 domain-containing protein</fullName>
    </submittedName>
</protein>
<dbReference type="RefSeq" id="WP_224196418.1">
    <property type="nucleotide sequence ID" value="NZ_JAIRAU010000049.1"/>
</dbReference>
<dbReference type="Pfam" id="PF20093">
    <property type="entry name" value="DUF6484"/>
    <property type="match status" value="1"/>
</dbReference>
<proteinExistence type="predicted"/>
<keyword evidence="3" id="KW-1185">Reference proteome</keyword>
<dbReference type="Proteomes" id="UP001139031">
    <property type="component" value="Unassembled WGS sequence"/>
</dbReference>
<name>A0ABS7U2M3_9BACT</name>
<dbReference type="EMBL" id="JAIRAU010000049">
    <property type="protein sequence ID" value="MBZ5714684.1"/>
    <property type="molecule type" value="Genomic_DNA"/>
</dbReference>
<evidence type="ECO:0000259" key="1">
    <source>
        <dbReference type="Pfam" id="PF20093"/>
    </source>
</evidence>
<feature type="domain" description="DUF6484" evidence="1">
    <location>
        <begin position="26"/>
        <end position="90"/>
    </location>
</feature>
<dbReference type="InterPro" id="IPR045506">
    <property type="entry name" value="DUF6484"/>
</dbReference>
<reference evidence="2" key="1">
    <citation type="submission" date="2021-08" db="EMBL/GenBank/DDBJ databases">
        <authorList>
            <person name="Stevens D.C."/>
        </authorList>
    </citation>
    <scope>NUCLEOTIDE SEQUENCE</scope>
    <source>
        <strain evidence="2">DSM 53165</strain>
    </source>
</reference>
<accession>A0ABS7U2M3</accession>
<evidence type="ECO:0000313" key="3">
    <source>
        <dbReference type="Proteomes" id="UP001139031"/>
    </source>
</evidence>
<organism evidence="2 3">
    <name type="scientific">Nannocystis pusilla</name>
    <dbReference type="NCBI Taxonomy" id="889268"/>
    <lineage>
        <taxon>Bacteria</taxon>
        <taxon>Pseudomonadati</taxon>
        <taxon>Myxococcota</taxon>
        <taxon>Polyangia</taxon>
        <taxon>Nannocystales</taxon>
        <taxon>Nannocystaceae</taxon>
        <taxon>Nannocystis</taxon>
    </lineage>
</organism>
<gene>
    <name evidence="2" type="ORF">K7C98_36090</name>
</gene>
<sequence length="156" mass="16264">MARKSASSTVVRLVPPAPALPAAILGTVVAHQPGRGCLVDYPGNLAGPQPARLLVAATVAELRRAAAERTPVALIFEAGDPERPLIVGLVQTPAPARAARIDGKRVILTGEEQIELRCGQASISLEKSGKLVIRGAYVETHARGTNRIKGGSVQIN</sequence>
<evidence type="ECO:0000313" key="2">
    <source>
        <dbReference type="EMBL" id="MBZ5714684.1"/>
    </source>
</evidence>
<comment type="caution">
    <text evidence="2">The sequence shown here is derived from an EMBL/GenBank/DDBJ whole genome shotgun (WGS) entry which is preliminary data.</text>
</comment>